<dbReference type="AlphaFoldDB" id="A0A381NT18"/>
<gene>
    <name evidence="1" type="ORF">METZ01_LOCUS10586</name>
</gene>
<sequence>MGLSGLLHNPVEAQIYAEVRGGTAVGSHTATAAAMELEPGLSVAGLISLQTSGVLGLYAGFVRTQFGCSNGFCTDRDIMFAGNDARLGLSLSRGGPWMQVGLLYGGTGTDGDKLNGGIGVEAGFGLAFSAGKLRFSPGLIYRRHNASTAIRKDHAVSLSVDLGIGLQLRN</sequence>
<name>A0A381NT18_9ZZZZ</name>
<organism evidence="1">
    <name type="scientific">marine metagenome</name>
    <dbReference type="NCBI Taxonomy" id="408172"/>
    <lineage>
        <taxon>unclassified sequences</taxon>
        <taxon>metagenomes</taxon>
        <taxon>ecological metagenomes</taxon>
    </lineage>
</organism>
<proteinExistence type="predicted"/>
<reference evidence="1" key="1">
    <citation type="submission" date="2018-05" db="EMBL/GenBank/DDBJ databases">
        <authorList>
            <person name="Lanie J.A."/>
            <person name="Ng W.-L."/>
            <person name="Kazmierczak K.M."/>
            <person name="Andrzejewski T.M."/>
            <person name="Davidsen T.M."/>
            <person name="Wayne K.J."/>
            <person name="Tettelin H."/>
            <person name="Glass J.I."/>
            <person name="Rusch D."/>
            <person name="Podicherti R."/>
            <person name="Tsui H.-C.T."/>
            <person name="Winkler M.E."/>
        </authorList>
    </citation>
    <scope>NUCLEOTIDE SEQUENCE</scope>
</reference>
<evidence type="ECO:0008006" key="2">
    <source>
        <dbReference type="Google" id="ProtNLM"/>
    </source>
</evidence>
<evidence type="ECO:0000313" key="1">
    <source>
        <dbReference type="EMBL" id="SUZ57732.1"/>
    </source>
</evidence>
<protein>
    <recommendedName>
        <fullName evidence="2">Outer membrane protein beta-barrel domain-containing protein</fullName>
    </recommendedName>
</protein>
<accession>A0A381NT18</accession>
<dbReference type="EMBL" id="UINC01000576">
    <property type="protein sequence ID" value="SUZ57732.1"/>
    <property type="molecule type" value="Genomic_DNA"/>
</dbReference>